<accession>A0A1Y1I1H2</accession>
<keyword evidence="2" id="KW-1185">Reference proteome</keyword>
<evidence type="ECO:0000313" key="2">
    <source>
        <dbReference type="Proteomes" id="UP000054558"/>
    </source>
</evidence>
<dbReference type="SUPFAM" id="SSF52047">
    <property type="entry name" value="RNI-like"/>
    <property type="match status" value="1"/>
</dbReference>
<dbReference type="OrthoDB" id="1931399at2759"/>
<dbReference type="AlphaFoldDB" id="A0A1Y1I1H2"/>
<gene>
    <name evidence="1" type="ORF">KFL_001420140</name>
</gene>
<proteinExistence type="predicted"/>
<reference evidence="1 2" key="1">
    <citation type="journal article" date="2014" name="Nat. Commun.">
        <title>Klebsormidium flaccidum genome reveals primary factors for plant terrestrial adaptation.</title>
        <authorList>
            <person name="Hori K."/>
            <person name="Maruyama F."/>
            <person name="Fujisawa T."/>
            <person name="Togashi T."/>
            <person name="Yamamoto N."/>
            <person name="Seo M."/>
            <person name="Sato S."/>
            <person name="Yamada T."/>
            <person name="Mori H."/>
            <person name="Tajima N."/>
            <person name="Moriyama T."/>
            <person name="Ikeuchi M."/>
            <person name="Watanabe M."/>
            <person name="Wada H."/>
            <person name="Kobayashi K."/>
            <person name="Saito M."/>
            <person name="Masuda T."/>
            <person name="Sasaki-Sekimoto Y."/>
            <person name="Mashiguchi K."/>
            <person name="Awai K."/>
            <person name="Shimojima M."/>
            <person name="Masuda S."/>
            <person name="Iwai M."/>
            <person name="Nobusawa T."/>
            <person name="Narise T."/>
            <person name="Kondo S."/>
            <person name="Saito H."/>
            <person name="Sato R."/>
            <person name="Murakawa M."/>
            <person name="Ihara Y."/>
            <person name="Oshima-Yamada Y."/>
            <person name="Ohtaka K."/>
            <person name="Satoh M."/>
            <person name="Sonobe K."/>
            <person name="Ishii M."/>
            <person name="Ohtani R."/>
            <person name="Kanamori-Sato M."/>
            <person name="Honoki R."/>
            <person name="Miyazaki D."/>
            <person name="Mochizuki H."/>
            <person name="Umetsu J."/>
            <person name="Higashi K."/>
            <person name="Shibata D."/>
            <person name="Kamiya Y."/>
            <person name="Sato N."/>
            <person name="Nakamura Y."/>
            <person name="Tabata S."/>
            <person name="Ida S."/>
            <person name="Kurokawa K."/>
            <person name="Ohta H."/>
        </authorList>
    </citation>
    <scope>NUCLEOTIDE SEQUENCE [LARGE SCALE GENOMIC DNA]</scope>
    <source>
        <strain evidence="1 2">NIES-2285</strain>
    </source>
</reference>
<name>A0A1Y1I1H2_KLENI</name>
<dbReference type="Gene3D" id="3.80.10.10">
    <property type="entry name" value="Ribonuclease Inhibitor"/>
    <property type="match status" value="1"/>
</dbReference>
<dbReference type="InterPro" id="IPR032675">
    <property type="entry name" value="LRR_dom_sf"/>
</dbReference>
<sequence length="384" mass="42375">MAGLPLTDLCLEHIASHLPAFAPDLPTLPLDLAERLFKHVVSSHPRLRPQPPSGKDRYAVLSGGPPSTLLNLHILADLFWQPWEIKLGFSNNLSKYSLLPLFSESLVRLDLSASGRLEDLSFLSSLQKLQCLNLSRSLVKLDNQQVSHIASIPSLRCLSLQYAQFTAEPQLQKETVEQLLAGLPSLRALDISGIPSVDDSTINILTYGHQYARWQASVQQAYEWRAARRRPLFGHTLDAADSLDVWSDGLGLQYPLTALVYLRVAECEGVTDKVVEYLSALPEIAFLDLRSTPHCRGSSLITLKARHGLTSMPNNSKLLFRSNATVKAALNGCCGCRALASGGVHILENEPRGVSDALSFEHPVRDSKGQRRWEEEGLSLLFEA</sequence>
<dbReference type="SMART" id="SM00367">
    <property type="entry name" value="LRR_CC"/>
    <property type="match status" value="3"/>
</dbReference>
<dbReference type="Proteomes" id="UP000054558">
    <property type="component" value="Unassembled WGS sequence"/>
</dbReference>
<organism evidence="1 2">
    <name type="scientific">Klebsormidium nitens</name>
    <name type="common">Green alga</name>
    <name type="synonym">Ulothrix nitens</name>
    <dbReference type="NCBI Taxonomy" id="105231"/>
    <lineage>
        <taxon>Eukaryota</taxon>
        <taxon>Viridiplantae</taxon>
        <taxon>Streptophyta</taxon>
        <taxon>Klebsormidiophyceae</taxon>
        <taxon>Klebsormidiales</taxon>
        <taxon>Klebsormidiaceae</taxon>
        <taxon>Klebsormidium</taxon>
    </lineage>
</organism>
<dbReference type="EMBL" id="DF237091">
    <property type="protein sequence ID" value="GAQ83289.1"/>
    <property type="molecule type" value="Genomic_DNA"/>
</dbReference>
<dbReference type="OMA" id="ENIYMIT"/>
<evidence type="ECO:0000313" key="1">
    <source>
        <dbReference type="EMBL" id="GAQ83289.1"/>
    </source>
</evidence>
<dbReference type="InterPro" id="IPR006553">
    <property type="entry name" value="Leu-rich_rpt_Cys-con_subtyp"/>
</dbReference>
<protein>
    <submittedName>
        <fullName evidence="1">Uncharacterized protein</fullName>
    </submittedName>
</protein>